<dbReference type="PROSITE" id="PS50021">
    <property type="entry name" value="CH"/>
    <property type="match status" value="1"/>
</dbReference>
<evidence type="ECO:0000313" key="2">
    <source>
        <dbReference type="EnsemblMetazoa" id="XP_019761653.1"/>
    </source>
</evidence>
<protein>
    <recommendedName>
        <fullName evidence="1">Calponin-homology (CH) domain-containing protein</fullName>
    </recommendedName>
</protein>
<dbReference type="PANTHER" id="PTHR45912">
    <property type="entry name" value="CILIA- AND FLAGELLA-ASSOCIATED PROTEIN 47"/>
    <property type="match status" value="1"/>
</dbReference>
<feature type="domain" description="Calponin-homology (CH)" evidence="1">
    <location>
        <begin position="239"/>
        <end position="357"/>
    </location>
</feature>
<dbReference type="EnsemblMetazoa" id="XM_019906094.1">
    <property type="protein sequence ID" value="XP_019761653.1"/>
    <property type="gene ID" value="LOC109538724"/>
</dbReference>
<proteinExistence type="predicted"/>
<organism evidence="2 3">
    <name type="scientific">Dendroctonus ponderosae</name>
    <name type="common">Mountain pine beetle</name>
    <dbReference type="NCBI Taxonomy" id="77166"/>
    <lineage>
        <taxon>Eukaryota</taxon>
        <taxon>Metazoa</taxon>
        <taxon>Ecdysozoa</taxon>
        <taxon>Arthropoda</taxon>
        <taxon>Hexapoda</taxon>
        <taxon>Insecta</taxon>
        <taxon>Pterygota</taxon>
        <taxon>Neoptera</taxon>
        <taxon>Endopterygota</taxon>
        <taxon>Coleoptera</taxon>
        <taxon>Polyphaga</taxon>
        <taxon>Cucujiformia</taxon>
        <taxon>Curculionidae</taxon>
        <taxon>Scolytinae</taxon>
        <taxon>Dendroctonus</taxon>
    </lineage>
</organism>
<dbReference type="KEGG" id="dpa:109538724"/>
<accession>A0AAR5PKT7</accession>
<dbReference type="PANTHER" id="PTHR45912:SF3">
    <property type="entry name" value="CILIA- AND FLAGELLA-ASSOCIATED PROTEIN 47"/>
    <property type="match status" value="1"/>
</dbReference>
<keyword evidence="3" id="KW-1185">Reference proteome</keyword>
<evidence type="ECO:0000313" key="3">
    <source>
        <dbReference type="Proteomes" id="UP000019118"/>
    </source>
</evidence>
<dbReference type="GO" id="GO:0060271">
    <property type="term" value="P:cilium assembly"/>
    <property type="evidence" value="ECO:0007669"/>
    <property type="project" value="TreeGrafter"/>
</dbReference>
<dbReference type="Proteomes" id="UP000019118">
    <property type="component" value="Unassembled WGS sequence"/>
</dbReference>
<reference evidence="2" key="2">
    <citation type="submission" date="2024-08" db="UniProtKB">
        <authorList>
            <consortium name="EnsemblMetazoa"/>
        </authorList>
    </citation>
    <scope>IDENTIFICATION</scope>
</reference>
<dbReference type="Gene3D" id="1.10.418.10">
    <property type="entry name" value="Calponin-like domain"/>
    <property type="match status" value="1"/>
</dbReference>
<dbReference type="InterPro" id="IPR001715">
    <property type="entry name" value="CH_dom"/>
</dbReference>
<name>A0AAR5PKT7_DENPD</name>
<sequence>MMDGLDTYESTYPLFPADNDTSNYANELRTVVAIIERWLYSQGYFYQNYYKIPMDIARYPVDLLDDSDKHGRSEKISFPLLPLIQLLVNLMDQSILKYVDSGIAPSALLAQQTRYKFITYKNTIVFLKSQGINVPGLKAQHLLLYPEYLEYKENLANIYLDNDLEYFEEEEFFRFTKQKWLDLFFHIYKTLILERVVNPKPVQKEPARQIYEDSEFIQYDKIDRETYVEANISRFPTWFYCDAKLLLWLEYHYNHQKKVLWPNERFEKIQHFQELSDIDDSVALVTVTAAYCPYLREQLSDIYVFPKNVEQKVHNACTVVQSWKNLNLSFDIHPQTIVTANKVKVIFILTYLYDVLPNFYPTNEVVIEAPLSESATYNLNVQNYGNVPIQYIALFFGENSGLFKLDSTMLIIPGGKSKALKLTYFAKKVLNASTILVLSGEVGGQRYAKSQAVSIIGVPQTTCLEEINLTVDTYEYSKRTLNIKTPYGKSYRSKIFLCFKEPKSYNDLHAVKFLKDNYIPREIDFSATECEFAEKGETSLMMSTHFLSQGEIKLYLYFCNDEIGDFCVLITVTSKLGNNLIMDINVELPQNFRKPCICRKGFSFYCPKTFTVHVPSKNTFLMESTERLAENCCAEGTLSLVRRFYGTPVVPRILKFYLERFPQGFLLAACIFDDEIEFSITENKQFSAQQATLTISDVTSDDTVPLVLHWDQDSRPKEAILELNSVNQGEIRRHKLIFPQEEAVNSVSSNIDNLLDNNHKE</sequence>
<reference evidence="3" key="1">
    <citation type="journal article" date="2013" name="Genome Biol.">
        <title>Draft genome of the mountain pine beetle, Dendroctonus ponderosae Hopkins, a major forest pest.</title>
        <authorList>
            <person name="Keeling C.I."/>
            <person name="Yuen M.M."/>
            <person name="Liao N.Y."/>
            <person name="Docking T.R."/>
            <person name="Chan S.K."/>
            <person name="Taylor G.A."/>
            <person name="Palmquist D.L."/>
            <person name="Jackman S.D."/>
            <person name="Nguyen A."/>
            <person name="Li M."/>
            <person name="Henderson H."/>
            <person name="Janes J.K."/>
            <person name="Zhao Y."/>
            <person name="Pandoh P."/>
            <person name="Moore R."/>
            <person name="Sperling F.A."/>
            <person name="Huber D.P."/>
            <person name="Birol I."/>
            <person name="Jones S.J."/>
            <person name="Bohlmann J."/>
        </authorList>
    </citation>
    <scope>NUCLEOTIDE SEQUENCE</scope>
</reference>
<dbReference type="GO" id="GO:0005929">
    <property type="term" value="C:cilium"/>
    <property type="evidence" value="ECO:0007669"/>
    <property type="project" value="TreeGrafter"/>
</dbReference>
<dbReference type="AlphaFoldDB" id="A0AAR5PKT7"/>
<dbReference type="GeneID" id="109538724"/>
<evidence type="ECO:0000259" key="1">
    <source>
        <dbReference type="PROSITE" id="PS50021"/>
    </source>
</evidence>
<dbReference type="InterPro" id="IPR036872">
    <property type="entry name" value="CH_dom_sf"/>
</dbReference>